<gene>
    <name evidence="1" type="ORF">XYCOK13_42230</name>
</gene>
<comment type="caution">
    <text evidence="1">The sequence shown here is derived from an EMBL/GenBank/DDBJ whole genome shotgun (WGS) entry which is preliminary data.</text>
</comment>
<dbReference type="EMBL" id="BOVK01000086">
    <property type="protein sequence ID" value="GIQ71399.1"/>
    <property type="molecule type" value="Genomic_DNA"/>
</dbReference>
<organism evidence="1 2">
    <name type="scientific">Xylanibacillus composti</name>
    <dbReference type="NCBI Taxonomy" id="1572762"/>
    <lineage>
        <taxon>Bacteria</taxon>
        <taxon>Bacillati</taxon>
        <taxon>Bacillota</taxon>
        <taxon>Bacilli</taxon>
        <taxon>Bacillales</taxon>
        <taxon>Paenibacillaceae</taxon>
        <taxon>Xylanibacillus</taxon>
    </lineage>
</organism>
<dbReference type="Gene3D" id="3.40.50.720">
    <property type="entry name" value="NAD(P)-binding Rossmann-like Domain"/>
    <property type="match status" value="1"/>
</dbReference>
<evidence type="ECO:0000313" key="1">
    <source>
        <dbReference type="EMBL" id="GIQ71399.1"/>
    </source>
</evidence>
<reference evidence="1" key="1">
    <citation type="submission" date="2021-04" db="EMBL/GenBank/DDBJ databases">
        <title>Draft genome sequence of Xylanibacillus composti strain K13.</title>
        <authorList>
            <person name="Uke A."/>
            <person name="Chhe C."/>
            <person name="Baramee S."/>
            <person name="Kosugi A."/>
        </authorList>
    </citation>
    <scope>NUCLEOTIDE SEQUENCE</scope>
    <source>
        <strain evidence="1">K13</strain>
    </source>
</reference>
<evidence type="ECO:0000313" key="2">
    <source>
        <dbReference type="Proteomes" id="UP000677918"/>
    </source>
</evidence>
<sequence length="70" mass="7811">MFSICLSQELFNQNISVCAIHPGQLLTRGRSSDADMEPAEAASHIYEYIKTLTIEGTGQFIQPQKGKLPW</sequence>
<accession>A0A8J4H5V7</accession>
<keyword evidence="2" id="KW-1185">Reference proteome</keyword>
<name>A0A8J4H5V7_9BACL</name>
<proteinExistence type="predicted"/>
<dbReference type="AlphaFoldDB" id="A0A8J4H5V7"/>
<dbReference type="Proteomes" id="UP000677918">
    <property type="component" value="Unassembled WGS sequence"/>
</dbReference>
<protein>
    <submittedName>
        <fullName evidence="1">Uncharacterized protein</fullName>
    </submittedName>
</protein>
<dbReference type="InterPro" id="IPR036291">
    <property type="entry name" value="NAD(P)-bd_dom_sf"/>
</dbReference>
<dbReference type="SUPFAM" id="SSF51735">
    <property type="entry name" value="NAD(P)-binding Rossmann-fold domains"/>
    <property type="match status" value="1"/>
</dbReference>